<dbReference type="PROSITE" id="PS51257">
    <property type="entry name" value="PROKAR_LIPOPROTEIN"/>
    <property type="match status" value="1"/>
</dbReference>
<dbReference type="PANTHER" id="PTHR33619:SF3">
    <property type="entry name" value="POLYSACCHARIDE EXPORT PROTEIN GFCE-RELATED"/>
    <property type="match status" value="1"/>
</dbReference>
<keyword evidence="2" id="KW-0812">Transmembrane</keyword>
<protein>
    <submittedName>
        <fullName evidence="4">Sugar transporter</fullName>
    </submittedName>
</protein>
<dbReference type="InterPro" id="IPR049712">
    <property type="entry name" value="Poly_export"/>
</dbReference>
<evidence type="ECO:0000313" key="4">
    <source>
        <dbReference type="EMBL" id="KGD68106.1"/>
    </source>
</evidence>
<dbReference type="PANTHER" id="PTHR33619">
    <property type="entry name" value="POLYSACCHARIDE EXPORT PROTEIN GFCE-RELATED"/>
    <property type="match status" value="1"/>
</dbReference>
<keyword evidence="4" id="KW-0762">Sugar transport</keyword>
<dbReference type="EMBL" id="JRHH01000003">
    <property type="protein sequence ID" value="KGD68106.1"/>
    <property type="molecule type" value="Genomic_DNA"/>
</dbReference>
<dbReference type="GO" id="GO:0015159">
    <property type="term" value="F:polysaccharide transmembrane transporter activity"/>
    <property type="evidence" value="ECO:0007669"/>
    <property type="project" value="InterPro"/>
</dbReference>
<comment type="caution">
    <text evidence="4">The sequence shown here is derived from an EMBL/GenBank/DDBJ whole genome shotgun (WGS) entry which is preliminary data.</text>
</comment>
<dbReference type="Gene3D" id="3.30.1950.10">
    <property type="entry name" value="wza like domain"/>
    <property type="match status" value="1"/>
</dbReference>
<dbReference type="Gene3D" id="3.10.560.10">
    <property type="entry name" value="Outer membrane lipoprotein wza domain like"/>
    <property type="match status" value="2"/>
</dbReference>
<dbReference type="AlphaFoldDB" id="A0A095STZ5"/>
<dbReference type="STRING" id="1453498.LG45_07355"/>
<keyword evidence="5" id="KW-1185">Reference proteome</keyword>
<evidence type="ECO:0000313" key="5">
    <source>
        <dbReference type="Proteomes" id="UP000029554"/>
    </source>
</evidence>
<name>A0A095STZ5_9FLAO</name>
<evidence type="ECO:0000259" key="3">
    <source>
        <dbReference type="Pfam" id="PF02563"/>
    </source>
</evidence>
<dbReference type="InterPro" id="IPR003715">
    <property type="entry name" value="Poly_export_N"/>
</dbReference>
<sequence>MNNRIVCLLLLIGLFFTSCVPTKDLIYLQDKGNSKEEVVNQSNLKPYRLQTNDILSINIKALDARLVEMFNAGANGQNQESLYFTGYSVDDHGNIRIPVLGEMNVLGYTIEEVRKKIEERLLAEHFKTEAQLFVNVKLAGLRYTINGEIGLPGTKVLYQDKVNILEAVANAGDIAITGDRKDVKVIRQFPQGAQTFSIDLTDAVAAKSNVYYLQPNDYIYIKPLKQKTWGTGKTGIESLGTIITLLSLATTTFLLLRN</sequence>
<reference evidence="4 5" key="1">
    <citation type="submission" date="2014-09" db="EMBL/GenBank/DDBJ databases">
        <title>Whole Genome Shotgun of Flavobacterium aquatile LMG 4008.</title>
        <authorList>
            <person name="Gale A.N."/>
            <person name="Pipes S.E."/>
            <person name="Newman J.D."/>
        </authorList>
    </citation>
    <scope>NUCLEOTIDE SEQUENCE [LARGE SCALE GENOMIC DNA]</scope>
    <source>
        <strain evidence="4 5">LMG 4008</strain>
    </source>
</reference>
<dbReference type="OrthoDB" id="1445882at2"/>
<accession>A0A095STZ5</accession>
<keyword evidence="2" id="KW-1133">Transmembrane helix</keyword>
<keyword evidence="1" id="KW-0732">Signal</keyword>
<dbReference type="eggNOG" id="COG1596">
    <property type="taxonomic scope" value="Bacteria"/>
</dbReference>
<dbReference type="RefSeq" id="WP_035125709.1">
    <property type="nucleotide sequence ID" value="NZ_JRHH01000003.1"/>
</dbReference>
<dbReference type="Pfam" id="PF02563">
    <property type="entry name" value="Poly_export"/>
    <property type="match status" value="1"/>
</dbReference>
<organism evidence="4 5">
    <name type="scientific">Flavobacterium aquatile LMG 4008 = ATCC 11947</name>
    <dbReference type="NCBI Taxonomy" id="1453498"/>
    <lineage>
        <taxon>Bacteria</taxon>
        <taxon>Pseudomonadati</taxon>
        <taxon>Bacteroidota</taxon>
        <taxon>Flavobacteriia</taxon>
        <taxon>Flavobacteriales</taxon>
        <taxon>Flavobacteriaceae</taxon>
        <taxon>Flavobacterium</taxon>
    </lineage>
</organism>
<evidence type="ECO:0000256" key="1">
    <source>
        <dbReference type="ARBA" id="ARBA00022729"/>
    </source>
</evidence>
<feature type="transmembrane region" description="Helical" evidence="2">
    <location>
        <begin position="238"/>
        <end position="256"/>
    </location>
</feature>
<feature type="domain" description="Polysaccharide export protein N-terminal" evidence="3">
    <location>
        <begin position="45"/>
        <end position="137"/>
    </location>
</feature>
<proteinExistence type="predicted"/>
<keyword evidence="2" id="KW-0472">Membrane</keyword>
<evidence type="ECO:0000256" key="2">
    <source>
        <dbReference type="SAM" id="Phobius"/>
    </source>
</evidence>
<keyword evidence="4" id="KW-0813">Transport</keyword>
<gene>
    <name evidence="4" type="ORF">LG45_07355</name>
</gene>
<dbReference type="Proteomes" id="UP000029554">
    <property type="component" value="Unassembled WGS sequence"/>
</dbReference>